<dbReference type="GO" id="GO:0005829">
    <property type="term" value="C:cytosol"/>
    <property type="evidence" value="ECO:0007669"/>
    <property type="project" value="TreeGrafter"/>
</dbReference>
<evidence type="ECO:0000313" key="2">
    <source>
        <dbReference type="Proteomes" id="UP000249915"/>
    </source>
</evidence>
<dbReference type="SUPFAM" id="SSF47413">
    <property type="entry name" value="lambda repressor-like DNA-binding domains"/>
    <property type="match status" value="1"/>
</dbReference>
<dbReference type="GO" id="GO:0003677">
    <property type="term" value="F:DNA binding"/>
    <property type="evidence" value="ECO:0007669"/>
    <property type="project" value="UniProtKB-KW"/>
</dbReference>
<dbReference type="Proteomes" id="UP000249915">
    <property type="component" value="Unassembled WGS sequence"/>
</dbReference>
<evidence type="ECO:0000313" key="1">
    <source>
        <dbReference type="EMBL" id="PXY27122.1"/>
    </source>
</evidence>
<keyword evidence="1" id="KW-0238">DNA-binding</keyword>
<dbReference type="InterPro" id="IPR001387">
    <property type="entry name" value="Cro/C1-type_HTH"/>
</dbReference>
<dbReference type="InterPro" id="IPR050807">
    <property type="entry name" value="TransReg_Diox_bact_type"/>
</dbReference>
<dbReference type="EMBL" id="MASW01000002">
    <property type="protein sequence ID" value="PXY27122.1"/>
    <property type="molecule type" value="Genomic_DNA"/>
</dbReference>
<keyword evidence="2" id="KW-1185">Reference proteome</keyword>
<gene>
    <name evidence="1" type="ORF">BAY60_11630</name>
</gene>
<dbReference type="InterPro" id="IPR013096">
    <property type="entry name" value="Cupin_2"/>
</dbReference>
<dbReference type="Gene3D" id="1.10.260.40">
    <property type="entry name" value="lambda repressor-like DNA-binding domains"/>
    <property type="match status" value="1"/>
</dbReference>
<dbReference type="PROSITE" id="PS50943">
    <property type="entry name" value="HTH_CROC1"/>
    <property type="match status" value="1"/>
</dbReference>
<dbReference type="GO" id="GO:0003700">
    <property type="term" value="F:DNA-binding transcription factor activity"/>
    <property type="evidence" value="ECO:0007669"/>
    <property type="project" value="TreeGrafter"/>
</dbReference>
<dbReference type="CDD" id="cd02209">
    <property type="entry name" value="cupin_XRE_C"/>
    <property type="match status" value="1"/>
</dbReference>
<comment type="caution">
    <text evidence="1">The sequence shown here is derived from an EMBL/GenBank/DDBJ whole genome shotgun (WGS) entry which is preliminary data.</text>
</comment>
<name>A0A2V4AZ02_9PSEU</name>
<dbReference type="AlphaFoldDB" id="A0A2V4AZ02"/>
<organism evidence="1 2">
    <name type="scientific">Prauserella muralis</name>
    <dbReference type="NCBI Taxonomy" id="588067"/>
    <lineage>
        <taxon>Bacteria</taxon>
        <taxon>Bacillati</taxon>
        <taxon>Actinomycetota</taxon>
        <taxon>Actinomycetes</taxon>
        <taxon>Pseudonocardiales</taxon>
        <taxon>Pseudonocardiaceae</taxon>
        <taxon>Prauserella</taxon>
    </lineage>
</organism>
<dbReference type="Gene3D" id="2.60.120.10">
    <property type="entry name" value="Jelly Rolls"/>
    <property type="match status" value="1"/>
</dbReference>
<dbReference type="PANTHER" id="PTHR46797">
    <property type="entry name" value="HTH-TYPE TRANSCRIPTIONAL REGULATOR"/>
    <property type="match status" value="1"/>
</dbReference>
<dbReference type="Pfam" id="PF01381">
    <property type="entry name" value="HTH_3"/>
    <property type="match status" value="1"/>
</dbReference>
<protein>
    <submittedName>
        <fullName evidence="1">DNA-binding protein</fullName>
    </submittedName>
</protein>
<dbReference type="CDD" id="cd00093">
    <property type="entry name" value="HTH_XRE"/>
    <property type="match status" value="1"/>
</dbReference>
<dbReference type="InterPro" id="IPR010982">
    <property type="entry name" value="Lambda_DNA-bd_dom_sf"/>
</dbReference>
<accession>A0A2V4AZ02</accession>
<dbReference type="PANTHER" id="PTHR46797:SF2">
    <property type="entry name" value="TRANSCRIPTIONAL REGULATOR"/>
    <property type="match status" value="1"/>
</dbReference>
<proteinExistence type="predicted"/>
<dbReference type="RefSeq" id="WP_112281124.1">
    <property type="nucleotide sequence ID" value="NZ_MASW01000002.1"/>
</dbReference>
<sequence length="200" mass="21359">MLPGAPPDDQELGARIRALREERGMSLRALAGALGISPSALSQMERGKMRPSVTRLFQIVSILEVPLAAAFGEDAPEALAEEAAAEVKPDDVVVARAGEGPALSLGHGVRYRRLTPVPIPGVEIFESTYPPGSSSSQDSEYLRHSGHEMGSVLTGRLTLDIGFEQYELGPGDSIRFPSTTPHRIRNAGEDPAVAIWVNLP</sequence>
<dbReference type="InterPro" id="IPR011051">
    <property type="entry name" value="RmlC_Cupin_sf"/>
</dbReference>
<dbReference type="InterPro" id="IPR014710">
    <property type="entry name" value="RmlC-like_jellyroll"/>
</dbReference>
<dbReference type="OrthoDB" id="5114244at2"/>
<reference evidence="1 2" key="1">
    <citation type="submission" date="2016-07" db="EMBL/GenBank/DDBJ databases">
        <title>Draft genome sequence of Prauserella muralis DSM 45305, isolated from a mould-covered wall in an indoor environment.</title>
        <authorList>
            <person name="Ruckert C."/>
            <person name="Albersmeier A."/>
            <person name="Jiang C.-L."/>
            <person name="Jiang Y."/>
            <person name="Kalinowski J."/>
            <person name="Schneider O."/>
            <person name="Winkler A."/>
            <person name="Zotchev S.B."/>
        </authorList>
    </citation>
    <scope>NUCLEOTIDE SEQUENCE [LARGE SCALE GENOMIC DNA]</scope>
    <source>
        <strain evidence="1 2">DSM 45305</strain>
    </source>
</reference>
<dbReference type="SMART" id="SM00530">
    <property type="entry name" value="HTH_XRE"/>
    <property type="match status" value="1"/>
</dbReference>
<dbReference type="Pfam" id="PF07883">
    <property type="entry name" value="Cupin_2"/>
    <property type="match status" value="1"/>
</dbReference>
<dbReference type="SUPFAM" id="SSF51182">
    <property type="entry name" value="RmlC-like cupins"/>
    <property type="match status" value="1"/>
</dbReference>